<comment type="similarity">
    <text evidence="1">Belongs to the 'GDXG' lipolytic enzyme family.</text>
</comment>
<evidence type="ECO:0000259" key="4">
    <source>
        <dbReference type="Pfam" id="PF07859"/>
    </source>
</evidence>
<name>A0A7D7LRP0_9ACTN</name>
<gene>
    <name evidence="5" type="ORF">H1R19_22805</name>
</gene>
<dbReference type="RefSeq" id="WP_219850242.1">
    <property type="nucleotide sequence ID" value="NZ_CP059491.1"/>
</dbReference>
<feature type="domain" description="Alpha/beta hydrolase fold-3" evidence="4">
    <location>
        <begin position="87"/>
        <end position="288"/>
    </location>
</feature>
<dbReference type="AlphaFoldDB" id="A0A7D7LRP0"/>
<sequence>MTSTLPLPTRGSVRSRLAATATALTLKPVASRLPYGSGGEAIARVLVGVAMRACGPVARGTRVCAVDEDGVVGEWVSAGVTASNRVVLYLHGSAYAICSARSHRGLASRLSRETGLPAFVVDYSLAPEFPFPTAADDVERAYRWLLSQGFRPDDITVAGDSAGGHLALDLVLDNARRAIPQPGAVVLFSPLIDLTYTLASTREQLRPDPMISATAARALTRLYTRAQSPDIPRLRLAVEAGTVLPRFIIQAGGAEMLVADAEHLRDLVVDAGGDCTLEVWPDQMHVFQALPRIAPEADRALRRAAELLDRVPTR</sequence>
<evidence type="ECO:0000256" key="3">
    <source>
        <dbReference type="PROSITE-ProRule" id="PRU10038"/>
    </source>
</evidence>
<dbReference type="InterPro" id="IPR033140">
    <property type="entry name" value="Lipase_GDXG_put_SER_AS"/>
</dbReference>
<dbReference type="InterPro" id="IPR029058">
    <property type="entry name" value="AB_hydrolase_fold"/>
</dbReference>
<proteinExistence type="inferred from homology"/>
<dbReference type="InterPro" id="IPR050300">
    <property type="entry name" value="GDXG_lipolytic_enzyme"/>
</dbReference>
<feature type="active site" evidence="3">
    <location>
        <position position="161"/>
    </location>
</feature>
<dbReference type="KEGG" id="gji:H1R19_22805"/>
<evidence type="ECO:0000256" key="1">
    <source>
        <dbReference type="ARBA" id="ARBA00010515"/>
    </source>
</evidence>
<dbReference type="PANTHER" id="PTHR48081">
    <property type="entry name" value="AB HYDROLASE SUPERFAMILY PROTEIN C4A8.06C"/>
    <property type="match status" value="1"/>
</dbReference>
<dbReference type="GO" id="GO:0004806">
    <property type="term" value="F:triacylglycerol lipase activity"/>
    <property type="evidence" value="ECO:0007669"/>
    <property type="project" value="TreeGrafter"/>
</dbReference>
<dbReference type="Proteomes" id="UP000515663">
    <property type="component" value="Chromosome"/>
</dbReference>
<dbReference type="EMBL" id="CP059491">
    <property type="protein sequence ID" value="QMT01600.1"/>
    <property type="molecule type" value="Genomic_DNA"/>
</dbReference>
<protein>
    <submittedName>
        <fullName evidence="5">Alpha/beta hydrolase</fullName>
    </submittedName>
</protein>
<evidence type="ECO:0000256" key="2">
    <source>
        <dbReference type="ARBA" id="ARBA00022801"/>
    </source>
</evidence>
<keyword evidence="6" id="KW-1185">Reference proteome</keyword>
<dbReference type="Gene3D" id="3.40.50.1820">
    <property type="entry name" value="alpha/beta hydrolase"/>
    <property type="match status" value="1"/>
</dbReference>
<dbReference type="Pfam" id="PF07859">
    <property type="entry name" value="Abhydrolase_3"/>
    <property type="match status" value="1"/>
</dbReference>
<dbReference type="InterPro" id="IPR013094">
    <property type="entry name" value="AB_hydrolase_3"/>
</dbReference>
<dbReference type="PROSITE" id="PS01174">
    <property type="entry name" value="LIPASE_GDXG_SER"/>
    <property type="match status" value="1"/>
</dbReference>
<accession>A0A7D7LRP0</accession>
<reference evidence="6" key="1">
    <citation type="submission" date="2020-07" db="EMBL/GenBank/DDBJ databases">
        <title>novel species isolated from the respiratory tract of Marmot.</title>
        <authorList>
            <person name="Zhang G."/>
        </authorList>
    </citation>
    <scope>NUCLEOTIDE SEQUENCE [LARGE SCALE GENOMIC DNA]</scope>
    <source>
        <strain evidence="6">686</strain>
    </source>
</reference>
<evidence type="ECO:0000313" key="5">
    <source>
        <dbReference type="EMBL" id="QMT01600.1"/>
    </source>
</evidence>
<dbReference type="SUPFAM" id="SSF53474">
    <property type="entry name" value="alpha/beta-Hydrolases"/>
    <property type="match status" value="1"/>
</dbReference>
<dbReference type="PANTHER" id="PTHR48081:SF30">
    <property type="entry name" value="ACETYL-HYDROLASE LIPR-RELATED"/>
    <property type="match status" value="1"/>
</dbReference>
<organism evidence="5 6">
    <name type="scientific">Gordonia jinghuaiqii</name>
    <dbReference type="NCBI Taxonomy" id="2758710"/>
    <lineage>
        <taxon>Bacteria</taxon>
        <taxon>Bacillati</taxon>
        <taxon>Actinomycetota</taxon>
        <taxon>Actinomycetes</taxon>
        <taxon>Mycobacteriales</taxon>
        <taxon>Gordoniaceae</taxon>
        <taxon>Gordonia</taxon>
    </lineage>
</organism>
<keyword evidence="2 5" id="KW-0378">Hydrolase</keyword>
<evidence type="ECO:0000313" key="6">
    <source>
        <dbReference type="Proteomes" id="UP000515663"/>
    </source>
</evidence>